<gene>
    <name evidence="6" type="ORF">S06H3_17225</name>
</gene>
<dbReference type="PANTHER" id="PTHR43847">
    <property type="entry name" value="BLL3993 PROTEIN"/>
    <property type="match status" value="1"/>
</dbReference>
<keyword evidence="3 5" id="KW-1133">Transmembrane helix</keyword>
<keyword evidence="2 5" id="KW-0812">Transmembrane</keyword>
<dbReference type="InterPro" id="IPR052527">
    <property type="entry name" value="Metal_cation-efflux_comp"/>
</dbReference>
<feature type="transmembrane region" description="Helical" evidence="5">
    <location>
        <begin position="20"/>
        <end position="39"/>
    </location>
</feature>
<reference evidence="6" key="1">
    <citation type="journal article" date="2014" name="Front. Microbiol.">
        <title>High frequency of phylogenetically diverse reductive dehalogenase-homologous genes in deep subseafloor sedimentary metagenomes.</title>
        <authorList>
            <person name="Kawai M."/>
            <person name="Futagami T."/>
            <person name="Toyoda A."/>
            <person name="Takaki Y."/>
            <person name="Nishi S."/>
            <person name="Hori S."/>
            <person name="Arai W."/>
            <person name="Tsubouchi T."/>
            <person name="Morono Y."/>
            <person name="Uchiyama I."/>
            <person name="Ito T."/>
            <person name="Fujiyama A."/>
            <person name="Inagaki F."/>
            <person name="Takami H."/>
        </authorList>
    </citation>
    <scope>NUCLEOTIDE SEQUENCE</scope>
    <source>
        <strain evidence="6">Expedition CK06-06</strain>
    </source>
</reference>
<dbReference type="GO" id="GO:0004671">
    <property type="term" value="F:protein C-terminal S-isoprenylcysteine carboxyl O-methyltransferase activity"/>
    <property type="evidence" value="ECO:0007669"/>
    <property type="project" value="InterPro"/>
</dbReference>
<evidence type="ECO:0008006" key="7">
    <source>
        <dbReference type="Google" id="ProtNLM"/>
    </source>
</evidence>
<sequence>MSKRSANESQTSSEAPALGILPRVVASSTGLLVFALAWFGIAGRVTWVQGWALLLAFVACTAALVWRLARADPDLLRERNRTAENVESWDKAVIRCYTGLLIVLLALSALDSGRFRWSAVPVWVQLLGWALLCVAAMIIWNAMAVNTYLSSWARIQEDRGHVVITEGLYRYVRHPMYLGIILAFMGIPLVLGSWWALIPSFMIVGVFVYRTAREDHMLRERLIGYSEYTERVRHRLFPGVW</sequence>
<feature type="transmembrane region" description="Helical" evidence="5">
    <location>
        <begin position="51"/>
        <end position="69"/>
    </location>
</feature>
<feature type="transmembrane region" description="Helical" evidence="5">
    <location>
        <begin position="176"/>
        <end position="209"/>
    </location>
</feature>
<feature type="transmembrane region" description="Helical" evidence="5">
    <location>
        <begin position="92"/>
        <end position="110"/>
    </location>
</feature>
<protein>
    <recommendedName>
        <fullName evidence="7">Steroid 5-alpha reductase C-terminal domain-containing protein</fullName>
    </recommendedName>
</protein>
<proteinExistence type="predicted"/>
<accession>X1MGV8</accession>
<name>X1MGV8_9ZZZZ</name>
<evidence type="ECO:0000313" key="6">
    <source>
        <dbReference type="EMBL" id="GAI05589.1"/>
    </source>
</evidence>
<dbReference type="PANTHER" id="PTHR43847:SF1">
    <property type="entry name" value="BLL3993 PROTEIN"/>
    <property type="match status" value="1"/>
</dbReference>
<feature type="transmembrane region" description="Helical" evidence="5">
    <location>
        <begin position="122"/>
        <end position="143"/>
    </location>
</feature>
<dbReference type="Gene3D" id="1.20.120.1630">
    <property type="match status" value="1"/>
</dbReference>
<keyword evidence="4 5" id="KW-0472">Membrane</keyword>
<dbReference type="EMBL" id="BARV01008594">
    <property type="protein sequence ID" value="GAI05589.1"/>
    <property type="molecule type" value="Genomic_DNA"/>
</dbReference>
<evidence type="ECO:0000256" key="4">
    <source>
        <dbReference type="ARBA" id="ARBA00023136"/>
    </source>
</evidence>
<dbReference type="Pfam" id="PF04140">
    <property type="entry name" value="ICMT"/>
    <property type="match status" value="1"/>
</dbReference>
<comment type="subcellular location">
    <subcellularLocation>
        <location evidence="1">Membrane</location>
        <topology evidence="1">Multi-pass membrane protein</topology>
    </subcellularLocation>
</comment>
<evidence type="ECO:0000256" key="1">
    <source>
        <dbReference type="ARBA" id="ARBA00004141"/>
    </source>
</evidence>
<dbReference type="AlphaFoldDB" id="X1MGV8"/>
<comment type="caution">
    <text evidence="6">The sequence shown here is derived from an EMBL/GenBank/DDBJ whole genome shotgun (WGS) entry which is preliminary data.</text>
</comment>
<evidence type="ECO:0000256" key="2">
    <source>
        <dbReference type="ARBA" id="ARBA00022692"/>
    </source>
</evidence>
<organism evidence="6">
    <name type="scientific">marine sediment metagenome</name>
    <dbReference type="NCBI Taxonomy" id="412755"/>
    <lineage>
        <taxon>unclassified sequences</taxon>
        <taxon>metagenomes</taxon>
        <taxon>ecological metagenomes</taxon>
    </lineage>
</organism>
<evidence type="ECO:0000256" key="5">
    <source>
        <dbReference type="SAM" id="Phobius"/>
    </source>
</evidence>
<dbReference type="GO" id="GO:0016020">
    <property type="term" value="C:membrane"/>
    <property type="evidence" value="ECO:0007669"/>
    <property type="project" value="UniProtKB-SubCell"/>
</dbReference>
<evidence type="ECO:0000256" key="3">
    <source>
        <dbReference type="ARBA" id="ARBA00022989"/>
    </source>
</evidence>
<dbReference type="InterPro" id="IPR007269">
    <property type="entry name" value="ICMT_MeTrfase"/>
</dbReference>